<dbReference type="RefSeq" id="WP_143694281.1">
    <property type="nucleotide sequence ID" value="NZ_AP019800.1"/>
</dbReference>
<name>A0A510IGN8_9VIBR</name>
<evidence type="ECO:0000313" key="2">
    <source>
        <dbReference type="Proteomes" id="UP000315115"/>
    </source>
</evidence>
<gene>
    <name evidence="1" type="ORF">VroAM7_49610</name>
</gene>
<keyword evidence="1" id="KW-0614">Plasmid</keyword>
<sequence length="61" mass="7083">MIELQTEQDFENALSELTEYGDHPLGELPEYQPRIKALKKALSVYGFDIENFRKDTPTSKH</sequence>
<proteinExistence type="predicted"/>
<dbReference type="Proteomes" id="UP000315115">
    <property type="component" value="Plasmid pAM7"/>
</dbReference>
<geneLocation type="plasmid" evidence="2">
    <name>pam7 dna</name>
</geneLocation>
<dbReference type="EMBL" id="AP019800">
    <property type="protein sequence ID" value="BBL92308.1"/>
    <property type="molecule type" value="Genomic_DNA"/>
</dbReference>
<reference evidence="2" key="1">
    <citation type="submission" date="2019-07" db="EMBL/GenBank/DDBJ databases">
        <title>Complete Genome Sequences of Vibrion rotiferianus strain AM7.</title>
        <authorList>
            <person name="Miyazaki K."/>
            <person name="Wiseschart A."/>
            <person name="Pootanakit K."/>
            <person name="Ishimori K."/>
            <person name="Kitahara K."/>
        </authorList>
    </citation>
    <scope>NUCLEOTIDE SEQUENCE [LARGE SCALE GENOMIC DNA]</scope>
    <source>
        <strain evidence="2">AM7</strain>
        <plasmid evidence="2">pam7 dna</plasmid>
    </source>
</reference>
<evidence type="ECO:0000313" key="1">
    <source>
        <dbReference type="EMBL" id="BBL92308.1"/>
    </source>
</evidence>
<evidence type="ECO:0008006" key="3">
    <source>
        <dbReference type="Google" id="ProtNLM"/>
    </source>
</evidence>
<organism evidence="1 2">
    <name type="scientific">Vibrio rotiferianus</name>
    <dbReference type="NCBI Taxonomy" id="190895"/>
    <lineage>
        <taxon>Bacteria</taxon>
        <taxon>Pseudomonadati</taxon>
        <taxon>Pseudomonadota</taxon>
        <taxon>Gammaproteobacteria</taxon>
        <taxon>Vibrionales</taxon>
        <taxon>Vibrionaceae</taxon>
        <taxon>Vibrio</taxon>
    </lineage>
</organism>
<protein>
    <recommendedName>
        <fullName evidence="3">Transcriptional regulator</fullName>
    </recommendedName>
</protein>
<dbReference type="AlphaFoldDB" id="A0A510IGN8"/>
<accession>A0A510IGN8</accession>